<organism evidence="12 13">
    <name type="scientific">Fusibacter bizertensis</name>
    <dbReference type="NCBI Taxonomy" id="1488331"/>
    <lineage>
        <taxon>Bacteria</taxon>
        <taxon>Bacillati</taxon>
        <taxon>Bacillota</taxon>
        <taxon>Clostridia</taxon>
        <taxon>Eubacteriales</taxon>
        <taxon>Eubacteriales Family XII. Incertae Sedis</taxon>
        <taxon>Fusibacter</taxon>
    </lineage>
</organism>
<dbReference type="Pfam" id="PF00072">
    <property type="entry name" value="Response_reg"/>
    <property type="match status" value="1"/>
</dbReference>
<feature type="modified residue" description="4-aspartylphosphate" evidence="8">
    <location>
        <position position="53"/>
    </location>
</feature>
<dbReference type="RefSeq" id="WP_281093317.1">
    <property type="nucleotide sequence ID" value="NZ_JARYZI010000002.1"/>
</dbReference>
<dbReference type="SMART" id="SM00448">
    <property type="entry name" value="REC"/>
    <property type="match status" value="1"/>
</dbReference>
<evidence type="ECO:0000256" key="6">
    <source>
        <dbReference type="ARBA" id="ARBA00023163"/>
    </source>
</evidence>
<dbReference type="Proteomes" id="UP001158045">
    <property type="component" value="Unassembled WGS sequence"/>
</dbReference>
<keyword evidence="13" id="KW-1185">Reference proteome</keyword>
<evidence type="ECO:0000256" key="9">
    <source>
        <dbReference type="PROSITE-ProRule" id="PRU01091"/>
    </source>
</evidence>
<evidence type="ECO:0000313" key="12">
    <source>
        <dbReference type="EMBL" id="MDH8677502.1"/>
    </source>
</evidence>
<feature type="DNA-binding region" description="OmpR/PhoB-type" evidence="9">
    <location>
        <begin position="127"/>
        <end position="226"/>
    </location>
</feature>
<evidence type="ECO:0000259" key="11">
    <source>
        <dbReference type="PROSITE" id="PS51755"/>
    </source>
</evidence>
<keyword evidence="5 9" id="KW-0238">DNA-binding</keyword>
<dbReference type="PANTHER" id="PTHR48111">
    <property type="entry name" value="REGULATOR OF RPOS"/>
    <property type="match status" value="1"/>
</dbReference>
<dbReference type="Pfam" id="PF00486">
    <property type="entry name" value="Trans_reg_C"/>
    <property type="match status" value="1"/>
</dbReference>
<evidence type="ECO:0000256" key="1">
    <source>
        <dbReference type="ARBA" id="ARBA00018672"/>
    </source>
</evidence>
<dbReference type="InterPro" id="IPR001789">
    <property type="entry name" value="Sig_transdc_resp-reg_receiver"/>
</dbReference>
<dbReference type="InterPro" id="IPR016032">
    <property type="entry name" value="Sig_transdc_resp-reg_C-effctor"/>
</dbReference>
<dbReference type="CDD" id="cd17574">
    <property type="entry name" value="REC_OmpR"/>
    <property type="match status" value="1"/>
</dbReference>
<dbReference type="InterPro" id="IPR036388">
    <property type="entry name" value="WH-like_DNA-bd_sf"/>
</dbReference>
<dbReference type="InterPro" id="IPR039420">
    <property type="entry name" value="WalR-like"/>
</dbReference>
<dbReference type="Gene3D" id="6.10.250.690">
    <property type="match status" value="1"/>
</dbReference>
<accession>A0ABT6NAR6</accession>
<reference evidence="12 13" key="1">
    <citation type="submission" date="2023-04" db="EMBL/GenBank/DDBJ databases">
        <title>Fusibacter bizertensis strain WBS, isolated from littoral bottom sediments of the Arctic seas - biochemical and genomic analysis.</title>
        <authorList>
            <person name="Brioukhanov A.L."/>
        </authorList>
    </citation>
    <scope>NUCLEOTIDE SEQUENCE [LARGE SCALE GENOMIC DNA]</scope>
    <source>
        <strain evidence="12 13">WBS</strain>
    </source>
</reference>
<evidence type="ECO:0000256" key="2">
    <source>
        <dbReference type="ARBA" id="ARBA00022553"/>
    </source>
</evidence>
<evidence type="ECO:0000256" key="4">
    <source>
        <dbReference type="ARBA" id="ARBA00023015"/>
    </source>
</evidence>
<evidence type="ECO:0000256" key="3">
    <source>
        <dbReference type="ARBA" id="ARBA00023012"/>
    </source>
</evidence>
<dbReference type="SUPFAM" id="SSF52172">
    <property type="entry name" value="CheY-like"/>
    <property type="match status" value="1"/>
</dbReference>
<sequence length="228" mass="26366">MNQKILIVEDQLEIREVVEKYLIKEGYQVEIAENGFVALDKMTQSRFHMVILDVMMPGIDGFQVLEQIRSNSDIPVLMLTARELEVDRIKGFDLGADDYVVKPFSPRELVRRVKVILKRSFVVESENECLVFDCLKLCPHNMKLYKDEQEISLTATEFQLLSVFIQNKGIILSRDQLIRLAFGIDYEGFDRNIDSYIKRLRQKIEADPKQPIFLVTKYGAGYMFGGDA</sequence>
<keyword evidence="2 8" id="KW-0597">Phosphoprotein</keyword>
<comment type="function">
    <text evidence="7">May play the central regulatory role in sporulation. It may be an element of the effector pathway responsible for the activation of sporulation genes in response to nutritional stress. Spo0A may act in concert with spo0H (a sigma factor) to control the expression of some genes that are critical to the sporulation process.</text>
</comment>
<dbReference type="PANTHER" id="PTHR48111:SF21">
    <property type="entry name" value="DNA-BINDING DUAL MASTER TRANSCRIPTIONAL REGULATOR RPAA"/>
    <property type="match status" value="1"/>
</dbReference>
<keyword evidence="4" id="KW-0805">Transcription regulation</keyword>
<feature type="domain" description="OmpR/PhoB-type" evidence="11">
    <location>
        <begin position="127"/>
        <end position="226"/>
    </location>
</feature>
<evidence type="ECO:0000313" key="13">
    <source>
        <dbReference type="Proteomes" id="UP001158045"/>
    </source>
</evidence>
<evidence type="ECO:0000256" key="7">
    <source>
        <dbReference type="ARBA" id="ARBA00024867"/>
    </source>
</evidence>
<dbReference type="Gene3D" id="1.10.10.10">
    <property type="entry name" value="Winged helix-like DNA-binding domain superfamily/Winged helix DNA-binding domain"/>
    <property type="match status" value="1"/>
</dbReference>
<keyword evidence="6" id="KW-0804">Transcription</keyword>
<evidence type="ECO:0000259" key="10">
    <source>
        <dbReference type="PROSITE" id="PS50110"/>
    </source>
</evidence>
<dbReference type="SMART" id="SM00862">
    <property type="entry name" value="Trans_reg_C"/>
    <property type="match status" value="1"/>
</dbReference>
<name>A0ABT6NAR6_9FIRM</name>
<dbReference type="EMBL" id="JARYZI010000002">
    <property type="protein sequence ID" value="MDH8677502.1"/>
    <property type="molecule type" value="Genomic_DNA"/>
</dbReference>
<protein>
    <recommendedName>
        <fullName evidence="1">Stage 0 sporulation protein A homolog</fullName>
    </recommendedName>
</protein>
<dbReference type="CDD" id="cd00383">
    <property type="entry name" value="trans_reg_C"/>
    <property type="match status" value="1"/>
</dbReference>
<proteinExistence type="predicted"/>
<evidence type="ECO:0000256" key="5">
    <source>
        <dbReference type="ARBA" id="ARBA00023125"/>
    </source>
</evidence>
<dbReference type="InterPro" id="IPR011006">
    <property type="entry name" value="CheY-like_superfamily"/>
</dbReference>
<feature type="domain" description="Response regulatory" evidence="10">
    <location>
        <begin position="4"/>
        <end position="117"/>
    </location>
</feature>
<evidence type="ECO:0000256" key="8">
    <source>
        <dbReference type="PROSITE-ProRule" id="PRU00169"/>
    </source>
</evidence>
<dbReference type="PROSITE" id="PS50110">
    <property type="entry name" value="RESPONSE_REGULATORY"/>
    <property type="match status" value="1"/>
</dbReference>
<dbReference type="SUPFAM" id="SSF46894">
    <property type="entry name" value="C-terminal effector domain of the bipartite response regulators"/>
    <property type="match status" value="1"/>
</dbReference>
<dbReference type="InterPro" id="IPR001867">
    <property type="entry name" value="OmpR/PhoB-type_DNA-bd"/>
</dbReference>
<dbReference type="Gene3D" id="3.40.50.2300">
    <property type="match status" value="1"/>
</dbReference>
<gene>
    <name evidence="12" type="ORF">QE109_05050</name>
</gene>
<comment type="caution">
    <text evidence="12">The sequence shown here is derived from an EMBL/GenBank/DDBJ whole genome shotgun (WGS) entry which is preliminary data.</text>
</comment>
<dbReference type="PROSITE" id="PS51755">
    <property type="entry name" value="OMPR_PHOB"/>
    <property type="match status" value="1"/>
</dbReference>
<keyword evidence="3" id="KW-0902">Two-component regulatory system</keyword>